<dbReference type="EMBL" id="LT906465">
    <property type="protein sequence ID" value="SNV42210.1"/>
    <property type="molecule type" value="Genomic_DNA"/>
</dbReference>
<feature type="chain" id="PRO_5012218705" description="Aminopeptidase" evidence="1">
    <location>
        <begin position="27"/>
        <end position="942"/>
    </location>
</feature>
<dbReference type="Proteomes" id="UP000215196">
    <property type="component" value="Chromosome 1"/>
</dbReference>
<evidence type="ECO:0000313" key="3">
    <source>
        <dbReference type="Proteomes" id="UP000215196"/>
    </source>
</evidence>
<dbReference type="Gene3D" id="1.10.390.10">
    <property type="entry name" value="Neutral Protease Domain 2"/>
    <property type="match status" value="1"/>
</dbReference>
<keyword evidence="3" id="KW-1185">Reference proteome</keyword>
<accession>A0A239X707</accession>
<dbReference type="KEGG" id="ctak:4412677_01049"/>
<evidence type="ECO:0000313" key="2">
    <source>
        <dbReference type="EMBL" id="SNV42210.1"/>
    </source>
</evidence>
<evidence type="ECO:0000256" key="1">
    <source>
        <dbReference type="SAM" id="SignalP"/>
    </source>
</evidence>
<feature type="signal peptide" evidence="1">
    <location>
        <begin position="1"/>
        <end position="26"/>
    </location>
</feature>
<reference evidence="2 3" key="1">
    <citation type="submission" date="2017-06" db="EMBL/GenBank/DDBJ databases">
        <authorList>
            <consortium name="Pathogen Informatics"/>
        </authorList>
    </citation>
    <scope>NUCLEOTIDE SEQUENCE [LARGE SCALE GENOMIC DNA]</scope>
    <source>
        <strain evidence="2 3">NCTC13490</strain>
    </source>
</reference>
<dbReference type="AlphaFoldDB" id="A0A239X707"/>
<proteinExistence type="predicted"/>
<dbReference type="InterPro" id="IPR027268">
    <property type="entry name" value="Peptidase_M4/M1_CTD_sf"/>
</dbReference>
<sequence>MPFAERMLKRLLFFLFCVMSFVVVHAQQDSIFIKADVSTNLKEITVSQNFRYANRLQVPITKIKLLNWIAAYKNEGTALAKRKVEDRRKDLHFAKKEDLGSLQNLSINGVKADLNLDSENLYFELPEPLKPGESLNLSLQYDLKLPKISITGFGVGEGKAELKYFFIVPDTFETENQYGRHFLDIDETQNGGSYWEIELHAPQNCYTEGNLLKNGQKFAGTLTADPEFIITKTEPVSIIAENKAKETKVVFGYPITEAEKSSLEFFIPLHLNFIQEKMGFVPDKIFISEKFKNKEEFFGNDDIKFWKFKFQMFTDAQKTDLDYISIITKNVFKQAGITEKNKNHWFKNGLKTYIEKQYLAKYYADENLLGKLPENARIFGIKPLKYFNIGKLKLTERYGIAYQYIMAQNLDQKIGEPFSALSNFNDMAISNFETGNLFDFIAQKMTYEKFDAFIQNFLTENKGKIIDTKSFLDQLAIQSAYSSDFLETYINREMRVNFKAKKFKKIPEGYLVKISKNTDFNIPIKITSEDRHGHSESYWYDTASGKHTGEFLIPRNDINKIQLNDGYIFPEANYRDNYLYTKGFFTNTKKVKLKLGKDVPNPEYNEIYMNPSVSFNAYDKALLGLNFQNKSLFDQQFLYSFTPFYSTGTGKMTGSGLLAYNFRPVDSFFRNWQVGTSGSYFHYDKNLSYKKFSAFSSLIFSKVSRSDISRSLHLSYNYFEKDLTPEMVAANEYDKYGIWSLGYGYTDNKIIHEISFGSNLQVMKDFQKLSAEAFYRWEFAENKKVSFRFFSGYFFSNRSRNDLFNFGVSKVSNYAFSYNLLGQSATSGILSQQYVLAEGGFKSYLNSSVNKWITSTNVDAHVWKMFNVYADAGLYQNKGHHAKFIWDSGVKLKVIPDFLEVYFPVQSSLGFEPSFKDYSKRIRFTLVLNMNALTNHFRKGWY</sequence>
<protein>
    <recommendedName>
        <fullName evidence="4">Aminopeptidase</fullName>
    </recommendedName>
</protein>
<keyword evidence="1" id="KW-0732">Signal</keyword>
<organism evidence="2 3">
    <name type="scientific">Chryseobacterium taklimakanense</name>
    <dbReference type="NCBI Taxonomy" id="536441"/>
    <lineage>
        <taxon>Bacteria</taxon>
        <taxon>Pseudomonadati</taxon>
        <taxon>Bacteroidota</taxon>
        <taxon>Flavobacteriia</taxon>
        <taxon>Flavobacteriales</taxon>
        <taxon>Weeksellaceae</taxon>
        <taxon>Chryseobacterium group</taxon>
        <taxon>Chryseobacterium</taxon>
    </lineage>
</organism>
<name>A0A239X707_9FLAO</name>
<gene>
    <name evidence="2" type="ORF">SAMEA4412677_01049</name>
</gene>
<evidence type="ECO:0008006" key="4">
    <source>
        <dbReference type="Google" id="ProtNLM"/>
    </source>
</evidence>